<proteinExistence type="evidence at transcript level"/>
<evidence type="ECO:0000256" key="2">
    <source>
        <dbReference type="ARBA" id="ARBA00012452"/>
    </source>
</evidence>
<accession>A0A3G1RJ86</accession>
<dbReference type="InterPro" id="IPR004046">
    <property type="entry name" value="GST_C"/>
</dbReference>
<dbReference type="InterPro" id="IPR050213">
    <property type="entry name" value="GST_superfamily"/>
</dbReference>
<comment type="subunit">
    <text evidence="1">Homodimer.</text>
</comment>
<dbReference type="SFLD" id="SFLDG01205">
    <property type="entry name" value="AMPS.1"/>
    <property type="match status" value="1"/>
</dbReference>
<feature type="domain" description="GST N-terminal" evidence="6">
    <location>
        <begin position="1"/>
        <end position="80"/>
    </location>
</feature>
<dbReference type="SUPFAM" id="SSF52833">
    <property type="entry name" value="Thioredoxin-like"/>
    <property type="match status" value="1"/>
</dbReference>
<dbReference type="PROSITE" id="PS50404">
    <property type="entry name" value="GST_NTER"/>
    <property type="match status" value="1"/>
</dbReference>
<evidence type="ECO:0000256" key="5">
    <source>
        <dbReference type="ARBA" id="ARBA00047960"/>
    </source>
</evidence>
<sequence>MSRKLQYFNLNGLAEPIRYILYYGGIKFEDVRYEFKSWPIKTVKDALPFGQLPWYEENGRSLNQSLAIARYVASQARLLPSDPWEQAVLDAAVFNIYDFWSKVVAFIKEEDPVKKQAMKSELFSETIDFYFSRFEKELQKNNGHFWSKLSWADFVLVGILESANLSLGQEIDLKKYPTIKALWAQVKSLPGVKEYVAVRKPYAL</sequence>
<dbReference type="SFLD" id="SFLDG00363">
    <property type="entry name" value="AMPS_(cytGST):_Alpha-__Mu-__Pi"/>
    <property type="match status" value="1"/>
</dbReference>
<dbReference type="EMBL" id="MG879018">
    <property type="protein sequence ID" value="AWX68898.1"/>
    <property type="molecule type" value="mRNA"/>
</dbReference>
<organism evidence="8">
    <name type="scientific">Heortia vitessoides</name>
    <dbReference type="NCBI Taxonomy" id="1557813"/>
    <lineage>
        <taxon>Eukaryota</taxon>
        <taxon>Metazoa</taxon>
        <taxon>Ecdysozoa</taxon>
        <taxon>Arthropoda</taxon>
        <taxon>Hexapoda</taxon>
        <taxon>Insecta</taxon>
        <taxon>Pterygota</taxon>
        <taxon>Neoptera</taxon>
        <taxon>Endopterygota</taxon>
        <taxon>Lepidoptera</taxon>
        <taxon>Glossata</taxon>
        <taxon>Ditrysia</taxon>
        <taxon>Pyraloidea</taxon>
        <taxon>Crambidae</taxon>
        <taxon>Heortia</taxon>
    </lineage>
</organism>
<dbReference type="GO" id="GO:0006749">
    <property type="term" value="P:glutathione metabolic process"/>
    <property type="evidence" value="ECO:0007669"/>
    <property type="project" value="TreeGrafter"/>
</dbReference>
<dbReference type="SUPFAM" id="SSF47616">
    <property type="entry name" value="GST C-terminal domain-like"/>
    <property type="match status" value="1"/>
</dbReference>
<dbReference type="PANTHER" id="PTHR11571:SF224">
    <property type="entry name" value="HEMATOPOIETIC PROSTAGLANDIN D SYNTHASE"/>
    <property type="match status" value="1"/>
</dbReference>
<dbReference type="CDD" id="cd03192">
    <property type="entry name" value="GST_C_Sigma_like"/>
    <property type="match status" value="1"/>
</dbReference>
<evidence type="ECO:0000256" key="4">
    <source>
        <dbReference type="ARBA" id="ARBA00038317"/>
    </source>
</evidence>
<evidence type="ECO:0000259" key="7">
    <source>
        <dbReference type="PROSITE" id="PS50405"/>
    </source>
</evidence>
<dbReference type="Pfam" id="PF02798">
    <property type="entry name" value="GST_N"/>
    <property type="match status" value="1"/>
</dbReference>
<keyword evidence="3 8" id="KW-0808">Transferase</keyword>
<name>A0A3G1RJ86_9NEOP</name>
<dbReference type="InterPro" id="IPR040079">
    <property type="entry name" value="Glutathione_S-Trfase"/>
</dbReference>
<dbReference type="PANTHER" id="PTHR11571">
    <property type="entry name" value="GLUTATHIONE S-TRANSFERASE"/>
    <property type="match status" value="1"/>
</dbReference>
<dbReference type="CDD" id="cd03039">
    <property type="entry name" value="GST_N_Sigma_like"/>
    <property type="match status" value="1"/>
</dbReference>
<dbReference type="InterPro" id="IPR004045">
    <property type="entry name" value="Glutathione_S-Trfase_N"/>
</dbReference>
<feature type="domain" description="GST C-terminal" evidence="7">
    <location>
        <begin position="82"/>
        <end position="204"/>
    </location>
</feature>
<comment type="catalytic activity">
    <reaction evidence="5">
        <text>RX + glutathione = an S-substituted glutathione + a halide anion + H(+)</text>
        <dbReference type="Rhea" id="RHEA:16437"/>
        <dbReference type="ChEBI" id="CHEBI:15378"/>
        <dbReference type="ChEBI" id="CHEBI:16042"/>
        <dbReference type="ChEBI" id="CHEBI:17792"/>
        <dbReference type="ChEBI" id="CHEBI:57925"/>
        <dbReference type="ChEBI" id="CHEBI:90779"/>
        <dbReference type="EC" id="2.5.1.18"/>
    </reaction>
</comment>
<dbReference type="Gene3D" id="3.40.30.10">
    <property type="entry name" value="Glutaredoxin"/>
    <property type="match status" value="1"/>
</dbReference>
<evidence type="ECO:0000256" key="3">
    <source>
        <dbReference type="ARBA" id="ARBA00022679"/>
    </source>
</evidence>
<dbReference type="SMR" id="A0A3G1RJ86"/>
<evidence type="ECO:0000256" key="1">
    <source>
        <dbReference type="ARBA" id="ARBA00011738"/>
    </source>
</evidence>
<dbReference type="Pfam" id="PF14497">
    <property type="entry name" value="GST_C_3"/>
    <property type="match status" value="1"/>
</dbReference>
<protein>
    <recommendedName>
        <fullName evidence="2">glutathione transferase</fullName>
        <ecNumber evidence="2">2.5.1.18</ecNumber>
    </recommendedName>
</protein>
<dbReference type="PROSITE" id="PS50405">
    <property type="entry name" value="GST_CTER"/>
    <property type="match status" value="1"/>
</dbReference>
<dbReference type="InterPro" id="IPR010987">
    <property type="entry name" value="Glutathione-S-Trfase_C-like"/>
</dbReference>
<comment type="similarity">
    <text evidence="4">Belongs to the GST superfamily. Sigma family.</text>
</comment>
<dbReference type="InterPro" id="IPR036249">
    <property type="entry name" value="Thioredoxin-like_sf"/>
</dbReference>
<evidence type="ECO:0000259" key="6">
    <source>
        <dbReference type="PROSITE" id="PS50404"/>
    </source>
</evidence>
<dbReference type="EC" id="2.5.1.18" evidence="2"/>
<evidence type="ECO:0000313" key="8">
    <source>
        <dbReference type="EMBL" id="AWX68898.1"/>
    </source>
</evidence>
<dbReference type="GO" id="GO:0004364">
    <property type="term" value="F:glutathione transferase activity"/>
    <property type="evidence" value="ECO:0007669"/>
    <property type="project" value="UniProtKB-EC"/>
</dbReference>
<dbReference type="Gene3D" id="1.20.1050.10">
    <property type="match status" value="1"/>
</dbReference>
<dbReference type="SFLD" id="SFLDS00019">
    <property type="entry name" value="Glutathione_Transferase_(cytos"/>
    <property type="match status" value="1"/>
</dbReference>
<reference evidence="8" key="1">
    <citation type="journal article" date="2018" name="J. Insect Sci.">
        <title>Multiple Glutathione S-Transferase Genes in Heortia vitessoides (Lepidoptera: Crambidae): Identification and Expression Patterns.</title>
        <authorList>
            <person name="Cheng J."/>
            <person name="Wang C.Y."/>
            <person name="Lyu Z.H."/>
            <person name="Lin T."/>
        </authorList>
    </citation>
    <scope>NUCLEOTIDE SEQUENCE</scope>
</reference>
<dbReference type="InterPro" id="IPR036282">
    <property type="entry name" value="Glutathione-S-Trfase_C_sf"/>
</dbReference>
<dbReference type="AlphaFoldDB" id="A0A3G1RJ86"/>
<dbReference type="FunFam" id="1.20.1050.10:FF:000030">
    <property type="entry name" value="Glutathione S-transferase S1"/>
    <property type="match status" value="1"/>
</dbReference>